<sequence>MNLLWALVIVAELKCHTGHTPPDYCNASICPANKRHITCGFKFVSTCMDDPSYQIYGAS</sequence>
<evidence type="ECO:0000313" key="3">
    <source>
        <dbReference type="Proteomes" id="UP000000304"/>
    </source>
</evidence>
<dbReference type="OrthoDB" id="43654at2759"/>
<dbReference type="GO" id="GO:0007618">
    <property type="term" value="P:mating"/>
    <property type="evidence" value="ECO:0007669"/>
    <property type="project" value="EnsemblMetazoa"/>
</dbReference>
<keyword evidence="1" id="KW-0732">Signal</keyword>
<proteinExistence type="predicted"/>
<accession>B4QXB9</accession>
<evidence type="ECO:0000256" key="1">
    <source>
        <dbReference type="SAM" id="SignalP"/>
    </source>
</evidence>
<name>B4QXB9_DROSI</name>
<dbReference type="HOGENOM" id="CLU_2963260_0_0_1"/>
<evidence type="ECO:0000313" key="2">
    <source>
        <dbReference type="EMBL" id="EDX13690.1"/>
    </source>
</evidence>
<gene>
    <name evidence="2" type="primary">Dsim\GD18586</name>
    <name evidence="2" type="ORF">Dsim_GD18586</name>
</gene>
<dbReference type="AlphaFoldDB" id="B4QXB9"/>
<reference evidence="2 3" key="1">
    <citation type="journal article" date="2007" name="Nature">
        <title>Evolution of genes and genomes on the Drosophila phylogeny.</title>
        <authorList>
            <consortium name="Drosophila 12 Genomes Consortium"/>
            <person name="Clark A.G."/>
            <person name="Eisen M.B."/>
            <person name="Smith D.R."/>
            <person name="Bergman C.M."/>
            <person name="Oliver B."/>
            <person name="Markow T.A."/>
            <person name="Kaufman T.C."/>
            <person name="Kellis M."/>
            <person name="Gelbart W."/>
            <person name="Iyer V.N."/>
            <person name="Pollard D.A."/>
            <person name="Sackton T.B."/>
            <person name="Larracuente A.M."/>
            <person name="Singh N.D."/>
            <person name="Abad J.P."/>
            <person name="Abt D.N."/>
            <person name="Adryan B."/>
            <person name="Aguade M."/>
            <person name="Akashi H."/>
            <person name="Anderson W.W."/>
            <person name="Aquadro C.F."/>
            <person name="Ardell D.H."/>
            <person name="Arguello R."/>
            <person name="Artieri C.G."/>
            <person name="Barbash D.A."/>
            <person name="Barker D."/>
            <person name="Barsanti P."/>
            <person name="Batterham P."/>
            <person name="Batzoglou S."/>
            <person name="Begun D."/>
            <person name="Bhutkar A."/>
            <person name="Blanco E."/>
            <person name="Bosak S.A."/>
            <person name="Bradley R.K."/>
            <person name="Brand A.D."/>
            <person name="Brent M.R."/>
            <person name="Brooks A.N."/>
            <person name="Brown R.H."/>
            <person name="Butlin R.K."/>
            <person name="Caggese C."/>
            <person name="Calvi B.R."/>
            <person name="Bernardo de Carvalho A."/>
            <person name="Caspi A."/>
            <person name="Castrezana S."/>
            <person name="Celniker S.E."/>
            <person name="Chang J.L."/>
            <person name="Chapple C."/>
            <person name="Chatterji S."/>
            <person name="Chinwalla A."/>
            <person name="Civetta A."/>
            <person name="Clifton S.W."/>
            <person name="Comeron J.M."/>
            <person name="Costello J.C."/>
            <person name="Coyne J.A."/>
            <person name="Daub J."/>
            <person name="David R.G."/>
            <person name="Delcher A.L."/>
            <person name="Delehaunty K."/>
            <person name="Do C.B."/>
            <person name="Ebling H."/>
            <person name="Edwards K."/>
            <person name="Eickbush T."/>
            <person name="Evans J.D."/>
            <person name="Filipski A."/>
            <person name="Findeiss S."/>
            <person name="Freyhult E."/>
            <person name="Fulton L."/>
            <person name="Fulton R."/>
            <person name="Garcia A.C."/>
            <person name="Gardiner A."/>
            <person name="Garfield D.A."/>
            <person name="Garvin B.E."/>
            <person name="Gibson G."/>
            <person name="Gilbert D."/>
            <person name="Gnerre S."/>
            <person name="Godfrey J."/>
            <person name="Good R."/>
            <person name="Gotea V."/>
            <person name="Gravely B."/>
            <person name="Greenberg A.J."/>
            <person name="Griffiths-Jones S."/>
            <person name="Gross S."/>
            <person name="Guigo R."/>
            <person name="Gustafson E.A."/>
            <person name="Haerty W."/>
            <person name="Hahn M.W."/>
            <person name="Halligan D.L."/>
            <person name="Halpern A.L."/>
            <person name="Halter G.M."/>
            <person name="Han M.V."/>
            <person name="Heger A."/>
            <person name="Hillier L."/>
            <person name="Hinrichs A.S."/>
            <person name="Holmes I."/>
            <person name="Hoskins R.A."/>
            <person name="Hubisz M.J."/>
            <person name="Hultmark D."/>
            <person name="Huntley M.A."/>
            <person name="Jaffe D.B."/>
            <person name="Jagadeeshan S."/>
            <person name="Jeck W.R."/>
            <person name="Johnson J."/>
            <person name="Jones C.D."/>
            <person name="Jordan W.C."/>
            <person name="Karpen G.H."/>
            <person name="Kataoka E."/>
            <person name="Keightley P.D."/>
            <person name="Kheradpour P."/>
            <person name="Kirkness E.F."/>
            <person name="Koerich L.B."/>
            <person name="Kristiansen K."/>
            <person name="Kudrna D."/>
            <person name="Kulathinal R.J."/>
            <person name="Kumar S."/>
            <person name="Kwok R."/>
            <person name="Lander E."/>
            <person name="Langley C.H."/>
            <person name="Lapoint R."/>
            <person name="Lazzaro B.P."/>
            <person name="Lee S.J."/>
            <person name="Levesque L."/>
            <person name="Li R."/>
            <person name="Lin C.F."/>
            <person name="Lin M.F."/>
            <person name="Lindblad-Toh K."/>
            <person name="Llopart A."/>
            <person name="Long M."/>
            <person name="Low L."/>
            <person name="Lozovsky E."/>
            <person name="Lu J."/>
            <person name="Luo M."/>
            <person name="Machado C.A."/>
            <person name="Makalowski W."/>
            <person name="Marzo M."/>
            <person name="Matsuda M."/>
            <person name="Matzkin L."/>
            <person name="McAllister B."/>
            <person name="McBride C.S."/>
            <person name="McKernan B."/>
            <person name="McKernan K."/>
            <person name="Mendez-Lago M."/>
            <person name="Minx P."/>
            <person name="Mollenhauer M.U."/>
            <person name="Montooth K."/>
            <person name="Mount S.M."/>
            <person name="Mu X."/>
            <person name="Myers E."/>
            <person name="Negre B."/>
            <person name="Newfeld S."/>
            <person name="Nielsen R."/>
            <person name="Noor M.A."/>
            <person name="O'Grady P."/>
            <person name="Pachter L."/>
            <person name="Papaceit M."/>
            <person name="Parisi M.J."/>
            <person name="Parisi M."/>
            <person name="Parts L."/>
            <person name="Pedersen J.S."/>
            <person name="Pesole G."/>
            <person name="Phillippy A.M."/>
            <person name="Ponting C.P."/>
            <person name="Pop M."/>
            <person name="Porcelli D."/>
            <person name="Powell J.R."/>
            <person name="Prohaska S."/>
            <person name="Pruitt K."/>
            <person name="Puig M."/>
            <person name="Quesneville H."/>
            <person name="Ram K.R."/>
            <person name="Rand D."/>
            <person name="Rasmussen M.D."/>
            <person name="Reed L.K."/>
            <person name="Reenan R."/>
            <person name="Reily A."/>
            <person name="Remington K.A."/>
            <person name="Rieger T.T."/>
            <person name="Ritchie M.G."/>
            <person name="Robin C."/>
            <person name="Rogers Y.H."/>
            <person name="Rohde C."/>
            <person name="Rozas J."/>
            <person name="Rubenfield M.J."/>
            <person name="Ruiz A."/>
            <person name="Russo S."/>
            <person name="Salzberg S.L."/>
            <person name="Sanchez-Gracia A."/>
            <person name="Saranga D.J."/>
            <person name="Sato H."/>
            <person name="Schaeffer S.W."/>
            <person name="Schatz M.C."/>
            <person name="Schlenke T."/>
            <person name="Schwartz R."/>
            <person name="Segarra C."/>
            <person name="Singh R.S."/>
            <person name="Sirot L."/>
            <person name="Sirota M."/>
            <person name="Sisneros N.B."/>
            <person name="Smith C.D."/>
            <person name="Smith T.F."/>
            <person name="Spieth J."/>
            <person name="Stage D.E."/>
            <person name="Stark A."/>
            <person name="Stephan W."/>
            <person name="Strausberg R.L."/>
            <person name="Strempel S."/>
            <person name="Sturgill D."/>
            <person name="Sutton G."/>
            <person name="Sutton G.G."/>
            <person name="Tao W."/>
            <person name="Teichmann S."/>
            <person name="Tobari Y.N."/>
            <person name="Tomimura Y."/>
            <person name="Tsolas J.M."/>
            <person name="Valente V.L."/>
            <person name="Venter E."/>
            <person name="Venter J.C."/>
            <person name="Vicario S."/>
            <person name="Vieira F.G."/>
            <person name="Vilella A.J."/>
            <person name="Villasante A."/>
            <person name="Walenz B."/>
            <person name="Wang J."/>
            <person name="Wasserman M."/>
            <person name="Watts T."/>
            <person name="Wilson D."/>
            <person name="Wilson R.K."/>
            <person name="Wing R.A."/>
            <person name="Wolfner M.F."/>
            <person name="Wong A."/>
            <person name="Wong G.K."/>
            <person name="Wu C.I."/>
            <person name="Wu G."/>
            <person name="Yamamoto D."/>
            <person name="Yang H.P."/>
            <person name="Yang S.P."/>
            <person name="Yorke J.A."/>
            <person name="Yoshida K."/>
            <person name="Zdobnov E."/>
            <person name="Zhang P."/>
            <person name="Zhang Y."/>
            <person name="Zimin A.V."/>
            <person name="Baldwin J."/>
            <person name="Abdouelleil A."/>
            <person name="Abdulkadir J."/>
            <person name="Abebe A."/>
            <person name="Abera B."/>
            <person name="Abreu J."/>
            <person name="Acer S.C."/>
            <person name="Aftuck L."/>
            <person name="Alexander A."/>
            <person name="An P."/>
            <person name="Anderson E."/>
            <person name="Anderson S."/>
            <person name="Arachi H."/>
            <person name="Azer M."/>
            <person name="Bachantsang P."/>
            <person name="Barry A."/>
            <person name="Bayul T."/>
            <person name="Berlin A."/>
            <person name="Bessette D."/>
            <person name="Bloom T."/>
            <person name="Blye J."/>
            <person name="Boguslavskiy L."/>
            <person name="Bonnet C."/>
            <person name="Boukhgalter B."/>
            <person name="Bourzgui I."/>
            <person name="Brown A."/>
            <person name="Cahill P."/>
            <person name="Channer S."/>
            <person name="Cheshatsang Y."/>
            <person name="Chuda L."/>
            <person name="Citroen M."/>
            <person name="Collymore A."/>
            <person name="Cooke P."/>
            <person name="Costello M."/>
            <person name="D'Aco K."/>
            <person name="Daza R."/>
            <person name="De Haan G."/>
            <person name="DeGray S."/>
            <person name="DeMaso C."/>
            <person name="Dhargay N."/>
            <person name="Dooley K."/>
            <person name="Dooley E."/>
            <person name="Doricent M."/>
            <person name="Dorje P."/>
            <person name="Dorjee K."/>
            <person name="Dupes A."/>
            <person name="Elong R."/>
            <person name="Falk J."/>
            <person name="Farina A."/>
            <person name="Faro S."/>
            <person name="Ferguson D."/>
            <person name="Fisher S."/>
            <person name="Foley C.D."/>
            <person name="Franke A."/>
            <person name="Friedrich D."/>
            <person name="Gadbois L."/>
            <person name="Gearin G."/>
            <person name="Gearin C.R."/>
            <person name="Giannoukos G."/>
            <person name="Goode T."/>
            <person name="Graham J."/>
            <person name="Grandbois E."/>
            <person name="Grewal S."/>
            <person name="Gyaltsen K."/>
            <person name="Hafez N."/>
            <person name="Hagos B."/>
            <person name="Hall J."/>
            <person name="Henson C."/>
            <person name="Hollinger A."/>
            <person name="Honan T."/>
            <person name="Huard M.D."/>
            <person name="Hughes L."/>
            <person name="Hurhula B."/>
            <person name="Husby M.E."/>
            <person name="Kamat A."/>
            <person name="Kanga B."/>
            <person name="Kashin S."/>
            <person name="Khazanovich D."/>
            <person name="Kisner P."/>
            <person name="Lance K."/>
            <person name="Lara M."/>
            <person name="Lee W."/>
            <person name="Lennon N."/>
            <person name="Letendre F."/>
            <person name="LeVine R."/>
            <person name="Lipovsky A."/>
            <person name="Liu X."/>
            <person name="Liu J."/>
            <person name="Liu S."/>
            <person name="Lokyitsang T."/>
            <person name="Lokyitsang Y."/>
            <person name="Lubonja R."/>
            <person name="Lui A."/>
            <person name="MacDonald P."/>
            <person name="Magnisalis V."/>
            <person name="Maru K."/>
            <person name="Matthews C."/>
            <person name="McCusker W."/>
            <person name="McDonough S."/>
            <person name="Mehta T."/>
            <person name="Meldrim J."/>
            <person name="Meneus L."/>
            <person name="Mihai O."/>
            <person name="Mihalev A."/>
            <person name="Mihova T."/>
            <person name="Mittelman R."/>
            <person name="Mlenga V."/>
            <person name="Montmayeur A."/>
            <person name="Mulrain L."/>
            <person name="Navidi A."/>
            <person name="Naylor J."/>
            <person name="Negash T."/>
            <person name="Nguyen T."/>
            <person name="Nguyen N."/>
            <person name="Nicol R."/>
            <person name="Norbu C."/>
            <person name="Norbu N."/>
            <person name="Novod N."/>
            <person name="O'Neill B."/>
            <person name="Osman S."/>
            <person name="Markiewicz E."/>
            <person name="Oyono O.L."/>
            <person name="Patti C."/>
            <person name="Phunkhang P."/>
            <person name="Pierre F."/>
            <person name="Priest M."/>
            <person name="Raghuraman S."/>
            <person name="Rege F."/>
            <person name="Reyes R."/>
            <person name="Rise C."/>
            <person name="Rogov P."/>
            <person name="Ross K."/>
            <person name="Ryan E."/>
            <person name="Settipalli S."/>
            <person name="Shea T."/>
            <person name="Sherpa N."/>
            <person name="Shi L."/>
            <person name="Shih D."/>
            <person name="Sparrow T."/>
            <person name="Spaulding J."/>
            <person name="Stalker J."/>
            <person name="Stange-Thomann N."/>
            <person name="Stavropoulos S."/>
            <person name="Stone C."/>
            <person name="Strader C."/>
            <person name="Tesfaye S."/>
            <person name="Thomson T."/>
            <person name="Thoulutsang Y."/>
            <person name="Thoulutsang D."/>
            <person name="Topham K."/>
            <person name="Topping I."/>
            <person name="Tsamla T."/>
            <person name="Vassiliev H."/>
            <person name="Vo A."/>
            <person name="Wangchuk T."/>
            <person name="Wangdi T."/>
            <person name="Weiand M."/>
            <person name="Wilkinson J."/>
            <person name="Wilson A."/>
            <person name="Yadav S."/>
            <person name="Young G."/>
            <person name="Yu Q."/>
            <person name="Zembek L."/>
            <person name="Zhong D."/>
            <person name="Zimmer A."/>
            <person name="Zwirko Z."/>
            <person name="Jaffe D.B."/>
            <person name="Alvarez P."/>
            <person name="Brockman W."/>
            <person name="Butler J."/>
            <person name="Chin C."/>
            <person name="Gnerre S."/>
            <person name="Grabherr M."/>
            <person name="Kleber M."/>
            <person name="Mauceli E."/>
            <person name="MacCallum I."/>
        </authorList>
    </citation>
    <scope>NUCLEOTIDE SEQUENCE [LARGE SCALE GENOMIC DNA]</scope>
    <source>
        <strain evidence="3">white501</strain>
    </source>
</reference>
<feature type="signal peptide" evidence="1">
    <location>
        <begin position="1"/>
        <end position="18"/>
    </location>
</feature>
<dbReference type="EMBL" id="CM000364">
    <property type="protein sequence ID" value="EDX13690.1"/>
    <property type="molecule type" value="Genomic_DNA"/>
</dbReference>
<feature type="chain" id="PRO_5002824782" evidence="1">
    <location>
        <begin position="19"/>
        <end position="59"/>
    </location>
</feature>
<keyword evidence="3" id="KW-1185">Reference proteome</keyword>
<dbReference type="Proteomes" id="UP000000304">
    <property type="component" value="Chromosome 3R"/>
</dbReference>
<organism evidence="2 3">
    <name type="scientific">Drosophila simulans</name>
    <name type="common">Fruit fly</name>
    <dbReference type="NCBI Taxonomy" id="7240"/>
    <lineage>
        <taxon>Eukaryota</taxon>
        <taxon>Metazoa</taxon>
        <taxon>Ecdysozoa</taxon>
        <taxon>Arthropoda</taxon>
        <taxon>Hexapoda</taxon>
        <taxon>Insecta</taxon>
        <taxon>Pterygota</taxon>
        <taxon>Neoptera</taxon>
        <taxon>Endopterygota</taxon>
        <taxon>Diptera</taxon>
        <taxon>Brachycera</taxon>
        <taxon>Muscomorpha</taxon>
        <taxon>Ephydroidea</taxon>
        <taxon>Drosophilidae</taxon>
        <taxon>Drosophila</taxon>
        <taxon>Sophophora</taxon>
    </lineage>
</organism>
<protein>
    <submittedName>
        <fullName evidence="2">GD18586</fullName>
    </submittedName>
</protein>